<evidence type="ECO:0000313" key="4">
    <source>
        <dbReference type="Proteomes" id="UP000232688"/>
    </source>
</evidence>
<reference evidence="3 4" key="4">
    <citation type="submission" date="2017-10" db="EMBL/GenBank/DDBJ databases">
        <title>Genome analyses suggest a sexual origin of heterokaryosis in a supposedly ancient asexual fungus.</title>
        <authorList>
            <person name="Corradi N."/>
            <person name="Sedzielewska K."/>
            <person name="Noel J."/>
            <person name="Charron P."/>
            <person name="Farinelli L."/>
            <person name="Marton T."/>
            <person name="Kruger M."/>
            <person name="Pelin A."/>
            <person name="Brachmann A."/>
            <person name="Corradi N."/>
        </authorList>
    </citation>
    <scope>NUCLEOTIDE SEQUENCE [LARGE SCALE GENOMIC DNA]</scope>
    <source>
        <strain evidence="3 4">A1</strain>
    </source>
</reference>
<dbReference type="VEuPathDB" id="FungiDB:RhiirFUN_016823"/>
<protein>
    <submittedName>
        <fullName evidence="2">Uncharacterized protein</fullName>
    </submittedName>
</protein>
<reference evidence="3 4" key="3">
    <citation type="submission" date="2017-10" db="EMBL/GenBank/DDBJ databases">
        <title>Extensive intraspecific genome diversity in a model arbuscular mycorrhizal fungus.</title>
        <authorList>
            <person name="Chen E.C.H."/>
            <person name="Morin E."/>
            <person name="Baudet D."/>
            <person name="Noel J."/>
            <person name="Ndikumana S."/>
            <person name="Charron P."/>
            <person name="St-Onge C."/>
            <person name="Giorgi J."/>
            <person name="Grigoriev I.V."/>
            <person name="Roux C."/>
            <person name="Martin F.M."/>
            <person name="Corradi N."/>
        </authorList>
    </citation>
    <scope>NUCLEOTIDE SEQUENCE [LARGE SCALE GENOMIC DNA]</scope>
    <source>
        <strain evidence="3 4">A1</strain>
    </source>
</reference>
<evidence type="ECO:0000313" key="5">
    <source>
        <dbReference type="Proteomes" id="UP000232722"/>
    </source>
</evidence>
<reference evidence="2 5" key="1">
    <citation type="submission" date="2016-04" db="EMBL/GenBank/DDBJ databases">
        <title>Genome analyses suggest a sexual origin of heterokaryosis in a supposedly ancient asexual fungus.</title>
        <authorList>
            <person name="Ropars J."/>
            <person name="Sedzielewska K."/>
            <person name="Noel J."/>
            <person name="Charron P."/>
            <person name="Farinelli L."/>
            <person name="Marton T."/>
            <person name="Kruger M."/>
            <person name="Pelin A."/>
            <person name="Brachmann A."/>
            <person name="Corradi N."/>
        </authorList>
    </citation>
    <scope>NUCLEOTIDE SEQUENCE [LARGE SCALE GENOMIC DNA]</scope>
    <source>
        <strain evidence="2 5">A5</strain>
    </source>
</reference>
<evidence type="ECO:0000313" key="2">
    <source>
        <dbReference type="EMBL" id="PKB94201.1"/>
    </source>
</evidence>
<gene>
    <name evidence="3" type="ORF">RhiirA1_476665</name>
    <name evidence="2" type="ORF">RhiirA5_439327</name>
</gene>
<evidence type="ECO:0000256" key="1">
    <source>
        <dbReference type="SAM" id="MobiDB-lite"/>
    </source>
</evidence>
<feature type="compositionally biased region" description="Low complexity" evidence="1">
    <location>
        <begin position="93"/>
        <end position="105"/>
    </location>
</feature>
<reference evidence="2 5" key="2">
    <citation type="submission" date="2017-09" db="EMBL/GenBank/DDBJ databases">
        <title>Extensive intraspecific genome diversity in a model arbuscular mycorrhizal fungus.</title>
        <authorList>
            <person name="Chen E.C."/>
            <person name="Morin E."/>
            <person name="Beaudet D."/>
            <person name="Noel J."/>
            <person name="Ndikumana S."/>
            <person name="Charron P."/>
            <person name="St-Onge C."/>
            <person name="Giorgi J."/>
            <person name="Grigoriev I.V."/>
            <person name="Roux C."/>
            <person name="Martin F.M."/>
            <person name="Corradi N."/>
        </authorList>
    </citation>
    <scope>NUCLEOTIDE SEQUENCE [LARGE SCALE GENOMIC DNA]</scope>
    <source>
        <strain evidence="2 5">A5</strain>
    </source>
</reference>
<sequence>MKLKVKIPKEELRKVEEKLNDGIEIEFYDKNNMRLKNWVITCEIITEKLFNEEKIELDEVIMRESDDSSENRSVNDNSEFNIEKNENDENNDNDNIVINENNENNEINDEIQKNETDNNKENEEIVKSENYQILMNRLKHKREDIDEEMLEKENEGLSLLQLCHKIRRNNLMLLEIHYYLGKRFEERLEREINKRKRKSRKRKTDKEEREKIYKEMIETGVKRTKKGLKRMMEKAEKVCLLVDKIGKKRVFESSCDITSVDNCTKKEIVEITEYFTSVQEMEE</sequence>
<proteinExistence type="predicted"/>
<evidence type="ECO:0000313" key="3">
    <source>
        <dbReference type="EMBL" id="PKC54788.1"/>
    </source>
</evidence>
<comment type="caution">
    <text evidence="2">The sequence shown here is derived from an EMBL/GenBank/DDBJ whole genome shotgun (WGS) entry which is preliminary data.</text>
</comment>
<feature type="compositionally biased region" description="Polar residues" evidence="1">
    <location>
        <begin position="71"/>
        <end position="80"/>
    </location>
</feature>
<dbReference type="Proteomes" id="UP000232688">
    <property type="component" value="Unassembled WGS sequence"/>
</dbReference>
<dbReference type="Proteomes" id="UP000232722">
    <property type="component" value="Unassembled WGS sequence"/>
</dbReference>
<dbReference type="EMBL" id="LLXJ01006471">
    <property type="protein sequence ID" value="PKB94201.1"/>
    <property type="molecule type" value="Genomic_DNA"/>
</dbReference>
<dbReference type="EMBL" id="LLXH01002981">
    <property type="protein sequence ID" value="PKC54788.1"/>
    <property type="molecule type" value="Genomic_DNA"/>
</dbReference>
<accession>A0A2I1FKH5</accession>
<dbReference type="VEuPathDB" id="FungiDB:RhiirA1_476665"/>
<dbReference type="OrthoDB" id="2421176at2759"/>
<name>A0A2I1FKH5_9GLOM</name>
<dbReference type="AlphaFoldDB" id="A0A2I1FKH5"/>
<feature type="region of interest" description="Disordered" evidence="1">
    <location>
        <begin position="62"/>
        <end position="127"/>
    </location>
</feature>
<organism evidence="2 5">
    <name type="scientific">Rhizophagus irregularis</name>
    <dbReference type="NCBI Taxonomy" id="588596"/>
    <lineage>
        <taxon>Eukaryota</taxon>
        <taxon>Fungi</taxon>
        <taxon>Fungi incertae sedis</taxon>
        <taxon>Mucoromycota</taxon>
        <taxon>Glomeromycotina</taxon>
        <taxon>Glomeromycetes</taxon>
        <taxon>Glomerales</taxon>
        <taxon>Glomeraceae</taxon>
        <taxon>Rhizophagus</taxon>
    </lineage>
</organism>
<feature type="compositionally biased region" description="Basic and acidic residues" evidence="1">
    <location>
        <begin position="110"/>
        <end position="127"/>
    </location>
</feature>